<accession>A0AA40KSZ9</accession>
<reference evidence="2" key="1">
    <citation type="submission" date="2021-10" db="EMBL/GenBank/DDBJ databases">
        <title>Melipona bicolor Genome sequencing and assembly.</title>
        <authorList>
            <person name="Araujo N.S."/>
            <person name="Arias M.C."/>
        </authorList>
    </citation>
    <scope>NUCLEOTIDE SEQUENCE</scope>
    <source>
        <strain evidence="2">USP_2M_L1-L4_2017</strain>
        <tissue evidence="2">Whole body</tissue>
    </source>
</reference>
<name>A0AA40KSZ9_9HYME</name>
<dbReference type="AlphaFoldDB" id="A0AA40KSZ9"/>
<keyword evidence="3" id="KW-1185">Reference proteome</keyword>
<sequence length="162" mass="18027">MLEDRELFNDPTEDLLEHALLNFALFRTCNWFNSAGGPDFPVNQTLSNIYGRNSASPEAPDHVDETQKTRYAGGGVDEQLPPPPSPPQLKEAGQLDGVPRPNSVDRILHPDGSQHILTSHEAVNKLGRKRFIELNIRAYACRRMLRKEFEGSPSAGVPGKRN</sequence>
<dbReference type="EMBL" id="JAHYIQ010000005">
    <property type="protein sequence ID" value="KAK1131714.1"/>
    <property type="molecule type" value="Genomic_DNA"/>
</dbReference>
<evidence type="ECO:0000313" key="2">
    <source>
        <dbReference type="EMBL" id="KAK1131714.1"/>
    </source>
</evidence>
<comment type="caution">
    <text evidence="2">The sequence shown here is derived from an EMBL/GenBank/DDBJ whole genome shotgun (WGS) entry which is preliminary data.</text>
</comment>
<feature type="region of interest" description="Disordered" evidence="1">
    <location>
        <begin position="52"/>
        <end position="106"/>
    </location>
</feature>
<feature type="compositionally biased region" description="Basic and acidic residues" evidence="1">
    <location>
        <begin position="59"/>
        <end position="68"/>
    </location>
</feature>
<organism evidence="2 3">
    <name type="scientific">Melipona bicolor</name>
    <dbReference type="NCBI Taxonomy" id="60889"/>
    <lineage>
        <taxon>Eukaryota</taxon>
        <taxon>Metazoa</taxon>
        <taxon>Ecdysozoa</taxon>
        <taxon>Arthropoda</taxon>
        <taxon>Hexapoda</taxon>
        <taxon>Insecta</taxon>
        <taxon>Pterygota</taxon>
        <taxon>Neoptera</taxon>
        <taxon>Endopterygota</taxon>
        <taxon>Hymenoptera</taxon>
        <taxon>Apocrita</taxon>
        <taxon>Aculeata</taxon>
        <taxon>Apoidea</taxon>
        <taxon>Anthophila</taxon>
        <taxon>Apidae</taxon>
        <taxon>Melipona</taxon>
    </lineage>
</organism>
<protein>
    <submittedName>
        <fullName evidence="2">Uncharacterized protein</fullName>
    </submittedName>
</protein>
<evidence type="ECO:0000313" key="3">
    <source>
        <dbReference type="Proteomes" id="UP001177670"/>
    </source>
</evidence>
<evidence type="ECO:0000256" key="1">
    <source>
        <dbReference type="SAM" id="MobiDB-lite"/>
    </source>
</evidence>
<proteinExistence type="predicted"/>
<dbReference type="Proteomes" id="UP001177670">
    <property type="component" value="Unassembled WGS sequence"/>
</dbReference>
<gene>
    <name evidence="2" type="ORF">K0M31_015874</name>
</gene>